<evidence type="ECO:0000256" key="1">
    <source>
        <dbReference type="SAM" id="SignalP"/>
    </source>
</evidence>
<comment type="caution">
    <text evidence="2">The sequence shown here is derived from an EMBL/GenBank/DDBJ whole genome shotgun (WGS) entry which is preliminary data.</text>
</comment>
<dbReference type="PANTHER" id="PTHR34387:SF1">
    <property type="entry name" value="PERIPLASMIC IMMUNOGENIC PROTEIN"/>
    <property type="match status" value="1"/>
</dbReference>
<keyword evidence="1" id="KW-0732">Signal</keyword>
<accession>A0A0Q9Z860</accession>
<reference evidence="2" key="1">
    <citation type="submission" date="2015-10" db="EMBL/GenBank/DDBJ databases">
        <title>Draft genome sequence of Salegentibacter mishustinae KCTC 12263.</title>
        <authorList>
            <person name="Lin W."/>
            <person name="Zheng Q."/>
        </authorList>
    </citation>
    <scope>NUCLEOTIDE SEQUENCE [LARGE SCALE GENOMIC DNA]</scope>
    <source>
        <strain evidence="2">KCTC 12263</strain>
    </source>
</reference>
<dbReference type="STRING" id="270918.APR42_04200"/>
<dbReference type="PANTHER" id="PTHR34387">
    <property type="entry name" value="SLR1258 PROTEIN"/>
    <property type="match status" value="1"/>
</dbReference>
<dbReference type="OrthoDB" id="6021921at2"/>
<name>A0A0Q9Z860_9FLAO</name>
<dbReference type="EMBL" id="LKTP01000012">
    <property type="protein sequence ID" value="KRG29141.1"/>
    <property type="molecule type" value="Genomic_DNA"/>
</dbReference>
<evidence type="ECO:0000313" key="2">
    <source>
        <dbReference type="EMBL" id="KRG29141.1"/>
    </source>
</evidence>
<sequence length="230" mass="25293">MKKIILLFALVAGLGMQAQNDNSNPGIHVTGEGIVKVTPDKVTINSRIEHEGQSATSVKSQNDEVVDKVIKFLKSEGVAEKNINTDYINLNKRYNYNDKTYTYVASQAISITLEDISKYELIMRGLLENGLNGISGIEFESSEIEKHKAEARKRAVLNAKTKAEALAEPLGQTVGKAFMISEGSSSNYQPVYRAMEMKASSDQASNQETIAPGEMEVNIKVNVAFQLLME</sequence>
<organism evidence="2 3">
    <name type="scientific">Salegentibacter mishustinae</name>
    <dbReference type="NCBI Taxonomy" id="270918"/>
    <lineage>
        <taxon>Bacteria</taxon>
        <taxon>Pseudomonadati</taxon>
        <taxon>Bacteroidota</taxon>
        <taxon>Flavobacteriia</taxon>
        <taxon>Flavobacteriales</taxon>
        <taxon>Flavobacteriaceae</taxon>
        <taxon>Salegentibacter</taxon>
    </lineage>
</organism>
<evidence type="ECO:0008006" key="4">
    <source>
        <dbReference type="Google" id="ProtNLM"/>
    </source>
</evidence>
<dbReference type="Gene3D" id="3.30.70.2970">
    <property type="entry name" value="Protein of unknown function (DUF541), domain 2"/>
    <property type="match status" value="1"/>
</dbReference>
<dbReference type="AlphaFoldDB" id="A0A0Q9Z860"/>
<keyword evidence="3" id="KW-1185">Reference proteome</keyword>
<gene>
    <name evidence="2" type="ORF">APR42_04200</name>
</gene>
<dbReference type="GO" id="GO:0006974">
    <property type="term" value="P:DNA damage response"/>
    <property type="evidence" value="ECO:0007669"/>
    <property type="project" value="TreeGrafter"/>
</dbReference>
<evidence type="ECO:0000313" key="3">
    <source>
        <dbReference type="Proteomes" id="UP000051643"/>
    </source>
</evidence>
<feature type="signal peptide" evidence="1">
    <location>
        <begin position="1"/>
        <end position="18"/>
    </location>
</feature>
<protein>
    <recommendedName>
        <fullName evidence="4">SIMPL domain-containing protein</fullName>
    </recommendedName>
</protein>
<proteinExistence type="predicted"/>
<feature type="chain" id="PRO_5006389183" description="SIMPL domain-containing protein" evidence="1">
    <location>
        <begin position="19"/>
        <end position="230"/>
    </location>
</feature>
<dbReference type="InterPro" id="IPR052022">
    <property type="entry name" value="26kDa_periplasmic_antigen"/>
</dbReference>
<dbReference type="RefSeq" id="WP_057481613.1">
    <property type="nucleotide sequence ID" value="NZ_BMWR01000003.1"/>
</dbReference>
<dbReference type="Proteomes" id="UP000051643">
    <property type="component" value="Unassembled WGS sequence"/>
</dbReference>
<dbReference type="Pfam" id="PF04402">
    <property type="entry name" value="SIMPL"/>
    <property type="match status" value="1"/>
</dbReference>
<dbReference type="Gene3D" id="3.30.110.170">
    <property type="entry name" value="Protein of unknown function (DUF541), domain 1"/>
    <property type="match status" value="1"/>
</dbReference>
<dbReference type="InterPro" id="IPR007497">
    <property type="entry name" value="SIMPL/DUF541"/>
</dbReference>